<evidence type="ECO:0000313" key="2">
    <source>
        <dbReference type="Proteomes" id="UP000541558"/>
    </source>
</evidence>
<protein>
    <submittedName>
        <fullName evidence="1">Uncharacterized protein</fullName>
    </submittedName>
</protein>
<dbReference type="EMBL" id="JAACJK010000058">
    <property type="protein sequence ID" value="KAF5336478.1"/>
    <property type="molecule type" value="Genomic_DNA"/>
</dbReference>
<name>A0A8H5FHD4_9AGAR</name>
<comment type="caution">
    <text evidence="1">The sequence shown here is derived from an EMBL/GenBank/DDBJ whole genome shotgun (WGS) entry which is preliminary data.</text>
</comment>
<sequence>MVIMGLKSERKLHPAKFHDSTAAVADGRLGLPSSSRVSTSTGRTSFSPTARARYYLWAYHISQHNVTATCPRASRVAIVSAPFGSRFLRALVTLLGLLASGIGDKVVASSPGCVPSTRSDTVTVPPQLAYKTDLPAFARLAATFGISALYAVTLPYNDQGKGRKAEEFVDQHHSQSLRRIGDRHVWGHVVGADEDGGDVRAVGGHRDAMILAETSSMM</sequence>
<organism evidence="1 2">
    <name type="scientific">Ephemerocybe angulata</name>
    <dbReference type="NCBI Taxonomy" id="980116"/>
    <lineage>
        <taxon>Eukaryota</taxon>
        <taxon>Fungi</taxon>
        <taxon>Dikarya</taxon>
        <taxon>Basidiomycota</taxon>
        <taxon>Agaricomycotina</taxon>
        <taxon>Agaricomycetes</taxon>
        <taxon>Agaricomycetidae</taxon>
        <taxon>Agaricales</taxon>
        <taxon>Agaricineae</taxon>
        <taxon>Psathyrellaceae</taxon>
        <taxon>Ephemerocybe</taxon>
    </lineage>
</organism>
<gene>
    <name evidence="1" type="ORF">D9611_006641</name>
</gene>
<accession>A0A8H5FHD4</accession>
<proteinExistence type="predicted"/>
<dbReference type="AlphaFoldDB" id="A0A8H5FHD4"/>
<reference evidence="1 2" key="1">
    <citation type="journal article" date="2020" name="ISME J.">
        <title>Uncovering the hidden diversity of litter-decomposition mechanisms in mushroom-forming fungi.</title>
        <authorList>
            <person name="Floudas D."/>
            <person name="Bentzer J."/>
            <person name="Ahren D."/>
            <person name="Johansson T."/>
            <person name="Persson P."/>
            <person name="Tunlid A."/>
        </authorList>
    </citation>
    <scope>NUCLEOTIDE SEQUENCE [LARGE SCALE GENOMIC DNA]</scope>
    <source>
        <strain evidence="1 2">CBS 175.51</strain>
    </source>
</reference>
<keyword evidence="2" id="KW-1185">Reference proteome</keyword>
<dbReference type="Proteomes" id="UP000541558">
    <property type="component" value="Unassembled WGS sequence"/>
</dbReference>
<evidence type="ECO:0000313" key="1">
    <source>
        <dbReference type="EMBL" id="KAF5336478.1"/>
    </source>
</evidence>